<evidence type="ECO:0000313" key="6">
    <source>
        <dbReference type="EMBL" id="MCH8614831.1"/>
    </source>
</evidence>
<proteinExistence type="predicted"/>
<evidence type="ECO:0000313" key="7">
    <source>
        <dbReference type="Proteomes" id="UP001203058"/>
    </source>
</evidence>
<dbReference type="Pfam" id="PF01124">
    <property type="entry name" value="MAPEG"/>
    <property type="match status" value="1"/>
</dbReference>
<feature type="transmembrane region" description="Helical" evidence="5">
    <location>
        <begin position="153"/>
        <end position="169"/>
    </location>
</feature>
<evidence type="ECO:0000256" key="1">
    <source>
        <dbReference type="ARBA" id="ARBA00004370"/>
    </source>
</evidence>
<evidence type="ECO:0008006" key="8">
    <source>
        <dbReference type="Google" id="ProtNLM"/>
    </source>
</evidence>
<accession>A0ABS9VIM8</accession>
<reference evidence="6 7" key="1">
    <citation type="submission" date="2022-03" db="EMBL/GenBank/DDBJ databases">
        <authorList>
            <person name="Jo J.-H."/>
            <person name="Im W.-T."/>
        </authorList>
    </citation>
    <scope>NUCLEOTIDE SEQUENCE [LARGE SCALE GENOMIC DNA]</scope>
    <source>
        <strain evidence="6 7">SM33</strain>
    </source>
</reference>
<feature type="transmembrane region" description="Helical" evidence="5">
    <location>
        <begin position="99"/>
        <end position="117"/>
    </location>
</feature>
<name>A0ABS9VIM8_9SPHN</name>
<evidence type="ECO:0000256" key="5">
    <source>
        <dbReference type="SAM" id="Phobius"/>
    </source>
</evidence>
<evidence type="ECO:0000256" key="3">
    <source>
        <dbReference type="ARBA" id="ARBA00022989"/>
    </source>
</evidence>
<comment type="subcellular location">
    <subcellularLocation>
        <location evidence="1">Membrane</location>
    </subcellularLocation>
</comment>
<keyword evidence="2 5" id="KW-0812">Transmembrane</keyword>
<keyword evidence="4 5" id="KW-0472">Membrane</keyword>
<dbReference type="RefSeq" id="WP_241445435.1">
    <property type="nucleotide sequence ID" value="NZ_JAKZHW010000001.1"/>
</dbReference>
<sequence>MTEDQRTVAVGAASGILLMAALVWTPSHAISQPGVADTNGDRLAYAFRWLVVAVLPLFAMLVAVGNERFLSEAIDPTLGKESQKMVVNGRVADNTLQQFVCFLVGVAAVAVSVPIAWLSIIPALAITFVICRMIFWIGYRIHPLYRAPGFSSTAYMNLFMYIGVLWMRLA</sequence>
<dbReference type="PANTHER" id="PTHR31004">
    <property type="entry name" value="TRANSMEMBRANE PROTEIN 79"/>
    <property type="match status" value="1"/>
</dbReference>
<dbReference type="Gene3D" id="1.20.120.550">
    <property type="entry name" value="Membrane associated eicosanoid/glutathione metabolism-like domain"/>
    <property type="match status" value="1"/>
</dbReference>
<gene>
    <name evidence="6" type="ORF">LZ016_01750</name>
</gene>
<evidence type="ECO:0000256" key="2">
    <source>
        <dbReference type="ARBA" id="ARBA00022692"/>
    </source>
</evidence>
<keyword evidence="7" id="KW-1185">Reference proteome</keyword>
<organism evidence="6 7">
    <name type="scientific">Sphingomonas telluris</name>
    <dbReference type="NCBI Taxonomy" id="2907998"/>
    <lineage>
        <taxon>Bacteria</taxon>
        <taxon>Pseudomonadati</taxon>
        <taxon>Pseudomonadota</taxon>
        <taxon>Alphaproteobacteria</taxon>
        <taxon>Sphingomonadales</taxon>
        <taxon>Sphingomonadaceae</taxon>
        <taxon>Sphingomonas</taxon>
    </lineage>
</organism>
<feature type="transmembrane region" description="Helical" evidence="5">
    <location>
        <begin position="45"/>
        <end position="64"/>
    </location>
</feature>
<dbReference type="SUPFAM" id="SSF161084">
    <property type="entry name" value="MAPEG domain-like"/>
    <property type="match status" value="1"/>
</dbReference>
<comment type="caution">
    <text evidence="6">The sequence shown here is derived from an EMBL/GenBank/DDBJ whole genome shotgun (WGS) entry which is preliminary data.</text>
</comment>
<dbReference type="PANTHER" id="PTHR31004:SF1">
    <property type="entry name" value="TRANSMEMBRANE PROTEIN 79"/>
    <property type="match status" value="1"/>
</dbReference>
<dbReference type="InterPro" id="IPR023352">
    <property type="entry name" value="MAPEG-like_dom_sf"/>
</dbReference>
<keyword evidence="3 5" id="KW-1133">Transmembrane helix</keyword>
<dbReference type="EMBL" id="JAKZHW010000001">
    <property type="protein sequence ID" value="MCH8614831.1"/>
    <property type="molecule type" value="Genomic_DNA"/>
</dbReference>
<dbReference type="InterPro" id="IPR001129">
    <property type="entry name" value="Membr-assoc_MAPEG"/>
</dbReference>
<protein>
    <recommendedName>
        <fullName evidence="8">MAPEG family protein</fullName>
    </recommendedName>
</protein>
<dbReference type="Proteomes" id="UP001203058">
    <property type="component" value="Unassembled WGS sequence"/>
</dbReference>
<evidence type="ECO:0000256" key="4">
    <source>
        <dbReference type="ARBA" id="ARBA00023136"/>
    </source>
</evidence>